<sequence length="58" mass="6895">MQDFIKIDNIISTRSSFYTKSEKYADYIFGTKDIEALEFKVLNDEVSVDLPLYIKFQY</sequence>
<name>B3ESD3_AMOA5</name>
<organism evidence="1 2">
    <name type="scientific">Amoebophilus asiaticus (strain 5a2)</name>
    <dbReference type="NCBI Taxonomy" id="452471"/>
    <lineage>
        <taxon>Bacteria</taxon>
        <taxon>Pseudomonadati</taxon>
        <taxon>Bacteroidota</taxon>
        <taxon>Cytophagia</taxon>
        <taxon>Cytophagales</taxon>
        <taxon>Amoebophilaceae</taxon>
        <taxon>Candidatus Amoebophilus</taxon>
    </lineage>
</organism>
<evidence type="ECO:0000313" key="2">
    <source>
        <dbReference type="Proteomes" id="UP000001227"/>
    </source>
</evidence>
<dbReference type="EMBL" id="CP001102">
    <property type="protein sequence ID" value="ACE06135.1"/>
    <property type="molecule type" value="Genomic_DNA"/>
</dbReference>
<dbReference type="Proteomes" id="UP000001227">
    <property type="component" value="Chromosome"/>
</dbReference>
<proteinExistence type="predicted"/>
<protein>
    <submittedName>
        <fullName evidence="1">Uncharacterized protein</fullName>
    </submittedName>
</protein>
<reference evidence="1 2" key="1">
    <citation type="journal article" date="2010" name="J. Bacteriol.">
        <title>The genome of the amoeba symbiont 'Candidatus Amoebophilus asiaticus' reveals common mechanisms for host cell interaction among amoeba-associated bacteria.</title>
        <authorList>
            <person name="Schmitz-Esser S."/>
            <person name="Tischler P."/>
            <person name="Arnold R."/>
            <person name="Montanaro J."/>
            <person name="Wagner M."/>
            <person name="Rattei T."/>
            <person name="Horn M."/>
        </authorList>
    </citation>
    <scope>NUCLEOTIDE SEQUENCE [LARGE SCALE GENOMIC DNA]</scope>
    <source>
        <strain evidence="1 2">5a2</strain>
    </source>
</reference>
<gene>
    <name evidence="1" type="ordered locus">Aasi_0754</name>
</gene>
<evidence type="ECO:0000313" key="1">
    <source>
        <dbReference type="EMBL" id="ACE06135.1"/>
    </source>
</evidence>
<accession>B3ESD3</accession>
<dbReference type="KEGG" id="aas:Aasi_0754"/>
<keyword evidence="2" id="KW-1185">Reference proteome</keyword>
<dbReference type="AlphaFoldDB" id="B3ESD3"/>
<dbReference type="HOGENOM" id="CLU_2969133_0_0_10"/>